<comment type="caution">
    <text evidence="2">The sequence shown here is derived from an EMBL/GenBank/DDBJ whole genome shotgun (WGS) entry which is preliminary data.</text>
</comment>
<accession>A0A4U5LXU0</accession>
<name>A0A4U5LXU0_STECR</name>
<proteinExistence type="predicted"/>
<dbReference type="EMBL" id="AZBU02000011">
    <property type="protein sequence ID" value="TKR61050.1"/>
    <property type="molecule type" value="Genomic_DNA"/>
</dbReference>
<keyword evidence="3" id="KW-1185">Reference proteome</keyword>
<feature type="compositionally biased region" description="Basic and acidic residues" evidence="1">
    <location>
        <begin position="50"/>
        <end position="85"/>
    </location>
</feature>
<evidence type="ECO:0000313" key="2">
    <source>
        <dbReference type="EMBL" id="TKR61050.1"/>
    </source>
</evidence>
<reference evidence="2 3" key="1">
    <citation type="journal article" date="2015" name="Genome Biol.">
        <title>Comparative genomics of Steinernema reveals deeply conserved gene regulatory networks.</title>
        <authorList>
            <person name="Dillman A.R."/>
            <person name="Macchietto M."/>
            <person name="Porter C.F."/>
            <person name="Rogers A."/>
            <person name="Williams B."/>
            <person name="Antoshechkin I."/>
            <person name="Lee M.M."/>
            <person name="Goodwin Z."/>
            <person name="Lu X."/>
            <person name="Lewis E.E."/>
            <person name="Goodrich-Blair H."/>
            <person name="Stock S.P."/>
            <person name="Adams B.J."/>
            <person name="Sternberg P.W."/>
            <person name="Mortazavi A."/>
        </authorList>
    </citation>
    <scope>NUCLEOTIDE SEQUENCE [LARGE SCALE GENOMIC DNA]</scope>
    <source>
        <strain evidence="2 3">ALL</strain>
    </source>
</reference>
<reference evidence="2 3" key="2">
    <citation type="journal article" date="2019" name="G3 (Bethesda)">
        <title>Hybrid Assembly of the Genome of the Entomopathogenic Nematode Steinernema carpocapsae Identifies the X-Chromosome.</title>
        <authorList>
            <person name="Serra L."/>
            <person name="Macchietto M."/>
            <person name="Macias-Munoz A."/>
            <person name="McGill C.J."/>
            <person name="Rodriguez I.M."/>
            <person name="Rodriguez B."/>
            <person name="Murad R."/>
            <person name="Mortazavi A."/>
        </authorList>
    </citation>
    <scope>NUCLEOTIDE SEQUENCE [LARGE SCALE GENOMIC DNA]</scope>
    <source>
        <strain evidence="2 3">ALL</strain>
    </source>
</reference>
<feature type="region of interest" description="Disordered" evidence="1">
    <location>
        <begin position="1"/>
        <end position="85"/>
    </location>
</feature>
<evidence type="ECO:0000256" key="1">
    <source>
        <dbReference type="SAM" id="MobiDB-lite"/>
    </source>
</evidence>
<organism evidence="2 3">
    <name type="scientific">Steinernema carpocapsae</name>
    <name type="common">Entomopathogenic nematode</name>
    <dbReference type="NCBI Taxonomy" id="34508"/>
    <lineage>
        <taxon>Eukaryota</taxon>
        <taxon>Metazoa</taxon>
        <taxon>Ecdysozoa</taxon>
        <taxon>Nematoda</taxon>
        <taxon>Chromadorea</taxon>
        <taxon>Rhabditida</taxon>
        <taxon>Tylenchina</taxon>
        <taxon>Panagrolaimomorpha</taxon>
        <taxon>Strongyloidoidea</taxon>
        <taxon>Steinernematidae</taxon>
        <taxon>Steinernema</taxon>
    </lineage>
</organism>
<gene>
    <name evidence="2" type="ORF">L596_028216</name>
</gene>
<evidence type="ECO:0000313" key="3">
    <source>
        <dbReference type="Proteomes" id="UP000298663"/>
    </source>
</evidence>
<sequence>MSASGEHEQQNLSLEIRTAQAPRRQVRPVRRHPDGPVPDRVPRELQYWFLRDRKSPSVRLEEMGERVPDPRGKRDADGGNRRHPS</sequence>
<protein>
    <submittedName>
        <fullName evidence="2">Uncharacterized protein</fullName>
    </submittedName>
</protein>
<dbReference type="AlphaFoldDB" id="A0A4U5LXU0"/>
<dbReference type="Proteomes" id="UP000298663">
    <property type="component" value="Unassembled WGS sequence"/>
</dbReference>